<evidence type="ECO:0000313" key="2">
    <source>
        <dbReference type="EMBL" id="KAF5443472.1"/>
    </source>
</evidence>
<dbReference type="Proteomes" id="UP000619265">
    <property type="component" value="Unassembled WGS sequence"/>
</dbReference>
<name>A0A833TKZ0_JUGRE</name>
<reference evidence="2" key="1">
    <citation type="submission" date="2015-10" db="EMBL/GenBank/DDBJ databases">
        <authorList>
            <person name="Martinez-Garcia P.J."/>
            <person name="Crepeau M.W."/>
            <person name="Puiu D."/>
            <person name="Gonzalez-Ibeas D."/>
            <person name="Whalen J."/>
            <person name="Stevens K."/>
            <person name="Paul R."/>
            <person name="Butterfield T."/>
            <person name="Britton M."/>
            <person name="Reagan R."/>
            <person name="Chakraborty S."/>
            <person name="Walawage S.L."/>
            <person name="Vasquez-Gross H.A."/>
            <person name="Cardeno C."/>
            <person name="Famula R."/>
            <person name="Pratt K."/>
            <person name="Kuruganti S."/>
            <person name="Aradhya M.K."/>
            <person name="Leslie C.A."/>
            <person name="Dandekar A.M."/>
            <person name="Salzberg S.L."/>
            <person name="Wegrzyn J.L."/>
            <person name="Langley C.H."/>
            <person name="Neale D.B."/>
        </authorList>
    </citation>
    <scope>NUCLEOTIDE SEQUENCE</scope>
    <source>
        <tissue evidence="2">Leaves</tissue>
    </source>
</reference>
<keyword evidence="1" id="KW-0732">Signal</keyword>
<protein>
    <recommendedName>
        <fullName evidence="4">Secreted protein</fullName>
    </recommendedName>
</protein>
<dbReference type="EMBL" id="LIHL02000016">
    <property type="protein sequence ID" value="KAF5443472.1"/>
    <property type="molecule type" value="Genomic_DNA"/>
</dbReference>
<comment type="caution">
    <text evidence="2">The sequence shown here is derived from an EMBL/GenBank/DDBJ whole genome shotgun (WGS) entry which is preliminary data.</text>
</comment>
<feature type="chain" id="PRO_5032344771" description="Secreted protein" evidence="1">
    <location>
        <begin position="34"/>
        <end position="130"/>
    </location>
</feature>
<sequence length="130" mass="14479">MLLLDFSLLSMLVLDFSLLSMLSLDFSLCPVLGLDFSRCSVLALDFWSVAISEFSDCSLLSSDSIIWRGGSFSTAVMNFLRCLKYSGKSSRLQWFPPISHKGSYFSLQSSQSCLPWETSTTSSSVPCNYH</sequence>
<evidence type="ECO:0000256" key="1">
    <source>
        <dbReference type="SAM" id="SignalP"/>
    </source>
</evidence>
<reference evidence="2" key="2">
    <citation type="submission" date="2020-03" db="EMBL/GenBank/DDBJ databases">
        <title>Walnut 2.0.</title>
        <authorList>
            <person name="Marrano A."/>
            <person name="Britton M."/>
            <person name="Zimin A.V."/>
            <person name="Zaini P.A."/>
            <person name="Workman R."/>
            <person name="Puiu D."/>
            <person name="Bianco L."/>
            <person name="Allen B.J."/>
            <person name="Troggio M."/>
            <person name="Leslie C.A."/>
            <person name="Timp W."/>
            <person name="Dendekar A."/>
            <person name="Salzberg S.L."/>
            <person name="Neale D.B."/>
        </authorList>
    </citation>
    <scope>NUCLEOTIDE SEQUENCE</scope>
    <source>
        <tissue evidence="2">Leaves</tissue>
    </source>
</reference>
<proteinExistence type="predicted"/>
<organism evidence="2 3">
    <name type="scientific">Juglans regia</name>
    <name type="common">English walnut</name>
    <dbReference type="NCBI Taxonomy" id="51240"/>
    <lineage>
        <taxon>Eukaryota</taxon>
        <taxon>Viridiplantae</taxon>
        <taxon>Streptophyta</taxon>
        <taxon>Embryophyta</taxon>
        <taxon>Tracheophyta</taxon>
        <taxon>Spermatophyta</taxon>
        <taxon>Magnoliopsida</taxon>
        <taxon>eudicotyledons</taxon>
        <taxon>Gunneridae</taxon>
        <taxon>Pentapetalae</taxon>
        <taxon>rosids</taxon>
        <taxon>fabids</taxon>
        <taxon>Fagales</taxon>
        <taxon>Juglandaceae</taxon>
        <taxon>Juglans</taxon>
    </lineage>
</organism>
<gene>
    <name evidence="2" type="ORF">F2P56_036026</name>
</gene>
<dbReference type="AlphaFoldDB" id="A0A833TKZ0"/>
<feature type="signal peptide" evidence="1">
    <location>
        <begin position="1"/>
        <end position="33"/>
    </location>
</feature>
<evidence type="ECO:0000313" key="3">
    <source>
        <dbReference type="Proteomes" id="UP000619265"/>
    </source>
</evidence>
<accession>A0A833TKZ0</accession>
<dbReference type="Gramene" id="Jr16_13280_p1">
    <property type="protein sequence ID" value="cds.Jr16_13280_p1"/>
    <property type="gene ID" value="Jr16_13280"/>
</dbReference>
<evidence type="ECO:0008006" key="4">
    <source>
        <dbReference type="Google" id="ProtNLM"/>
    </source>
</evidence>